<dbReference type="Gene3D" id="3.20.20.70">
    <property type="entry name" value="Aldolase class I"/>
    <property type="match status" value="1"/>
</dbReference>
<dbReference type="PANTHER" id="PTHR31862:SF1">
    <property type="entry name" value="UPF0261 DOMAIN PROTEIN (AFU_ORTHOLOGUE AFUA_1G10120)"/>
    <property type="match status" value="1"/>
</dbReference>
<organism evidence="5 6">
    <name type="scientific">Pseudogracilibacillus auburnensis</name>
    <dbReference type="NCBI Taxonomy" id="1494959"/>
    <lineage>
        <taxon>Bacteria</taxon>
        <taxon>Bacillati</taxon>
        <taxon>Bacillota</taxon>
        <taxon>Bacilli</taxon>
        <taxon>Bacillales</taxon>
        <taxon>Bacillaceae</taxon>
        <taxon>Pseudogracilibacillus</taxon>
    </lineage>
</organism>
<keyword evidence="6" id="KW-1185">Reference proteome</keyword>
<dbReference type="InterPro" id="IPR020449">
    <property type="entry name" value="Tscrpt_reg_AraC-type_HTH"/>
</dbReference>
<dbReference type="SMART" id="SM00342">
    <property type="entry name" value="HTH_ARAC"/>
    <property type="match status" value="1"/>
</dbReference>
<evidence type="ECO:0000256" key="3">
    <source>
        <dbReference type="ARBA" id="ARBA00023163"/>
    </source>
</evidence>
<dbReference type="EMBL" id="QJJQ01000010">
    <property type="protein sequence ID" value="PXW85515.1"/>
    <property type="molecule type" value="Genomic_DNA"/>
</dbReference>
<evidence type="ECO:0000256" key="2">
    <source>
        <dbReference type="ARBA" id="ARBA00023125"/>
    </source>
</evidence>
<evidence type="ECO:0000313" key="5">
    <source>
        <dbReference type="EMBL" id="PXW85515.1"/>
    </source>
</evidence>
<dbReference type="PROSITE" id="PS01124">
    <property type="entry name" value="HTH_ARAC_FAMILY_2"/>
    <property type="match status" value="1"/>
</dbReference>
<dbReference type="InterPro" id="IPR015813">
    <property type="entry name" value="Pyrv/PenolPyrv_kinase-like_dom"/>
</dbReference>
<dbReference type="InterPro" id="IPR009057">
    <property type="entry name" value="Homeodomain-like_sf"/>
</dbReference>
<gene>
    <name evidence="5" type="ORF">DFR56_11014</name>
</gene>
<dbReference type="Pfam" id="PF12833">
    <property type="entry name" value="HTH_18"/>
    <property type="match status" value="1"/>
</dbReference>
<dbReference type="Gene3D" id="1.10.10.60">
    <property type="entry name" value="Homeodomain-like"/>
    <property type="match status" value="2"/>
</dbReference>
<keyword evidence="1" id="KW-0805">Transcription regulation</keyword>
<dbReference type="InterPro" id="IPR018060">
    <property type="entry name" value="HTH_AraC"/>
</dbReference>
<dbReference type="GO" id="GO:0003700">
    <property type="term" value="F:DNA-binding transcription factor activity"/>
    <property type="evidence" value="ECO:0007669"/>
    <property type="project" value="InterPro"/>
</dbReference>
<dbReference type="Pfam" id="PF09370">
    <property type="entry name" value="PEP_hydrolase"/>
    <property type="match status" value="1"/>
</dbReference>
<dbReference type="InterPro" id="IPR018062">
    <property type="entry name" value="HTH_AraC-typ_CS"/>
</dbReference>
<proteinExistence type="predicted"/>
<dbReference type="GO" id="GO:0003824">
    <property type="term" value="F:catalytic activity"/>
    <property type="evidence" value="ECO:0007669"/>
    <property type="project" value="InterPro"/>
</dbReference>
<protein>
    <submittedName>
        <fullName evidence="5">AraC family transcriptional regulator</fullName>
    </submittedName>
</protein>
<dbReference type="RefSeq" id="WP_110395986.1">
    <property type="nucleotide sequence ID" value="NZ_JBHUHB010000001.1"/>
</dbReference>
<dbReference type="PROSITE" id="PS00041">
    <property type="entry name" value="HTH_ARAC_FAMILY_1"/>
    <property type="match status" value="1"/>
</dbReference>
<dbReference type="GO" id="GO:0043565">
    <property type="term" value="F:sequence-specific DNA binding"/>
    <property type="evidence" value="ECO:0007669"/>
    <property type="project" value="InterPro"/>
</dbReference>
<dbReference type="OrthoDB" id="247151at2"/>
<dbReference type="Proteomes" id="UP000247978">
    <property type="component" value="Unassembled WGS sequence"/>
</dbReference>
<dbReference type="InterPro" id="IPR051353">
    <property type="entry name" value="Tobamovirus_resist_UPF0261"/>
</dbReference>
<dbReference type="InterPro" id="IPR009215">
    <property type="entry name" value="TIM-br_IGPS-like"/>
</dbReference>
<dbReference type="InterPro" id="IPR013785">
    <property type="entry name" value="Aldolase_TIM"/>
</dbReference>
<sequence>MNVDRRKLIKKSKNNEYIIGLATGAGVSTKHAVEAGIDLILALNSGKYRQMGVSSLAGFLPFSNCNNLVMEFGTREIIPMAQDVPVIFGLCATDPFIKLEEYVVEIKSAGFSGINNYPSVGMLDGVFKEALEEEHISYQVEVEAIKIANETGLFTIAFVFDESQAAQMIDAGADVICAHLGFTRGGLLGAKKVLNLVESVKLVNRIFEVCDRIKGKKVMKMIYGGSVYTTTDLKYMYENTSTMGYIGGSSLERIPLEKSMPSLFEEFKITGQKEGDPFLLKMLEGVKKNYNYVDFVKEYIEMNYMHRISLAELAEVSHVSRSYLSKLFKKEVGMTFTDYLIEYRMNKAQKLIKQNEFRLVEIADAVGYADYAHFSKEFKKRVGISPRAFQEE</sequence>
<evidence type="ECO:0000256" key="1">
    <source>
        <dbReference type="ARBA" id="ARBA00023015"/>
    </source>
</evidence>
<reference evidence="5 6" key="1">
    <citation type="submission" date="2018-05" db="EMBL/GenBank/DDBJ databases">
        <title>Genomic Encyclopedia of Type Strains, Phase IV (KMG-IV): sequencing the most valuable type-strain genomes for metagenomic binning, comparative biology and taxonomic classification.</title>
        <authorList>
            <person name="Goeker M."/>
        </authorList>
    </citation>
    <scope>NUCLEOTIDE SEQUENCE [LARGE SCALE GENOMIC DNA]</scope>
    <source>
        <strain evidence="5 6">DSM 28556</strain>
    </source>
</reference>
<dbReference type="SUPFAM" id="SSF51621">
    <property type="entry name" value="Phosphoenolpyruvate/pyruvate domain"/>
    <property type="match status" value="1"/>
</dbReference>
<dbReference type="SUPFAM" id="SSF46689">
    <property type="entry name" value="Homeodomain-like"/>
    <property type="match status" value="2"/>
</dbReference>
<comment type="caution">
    <text evidence="5">The sequence shown here is derived from an EMBL/GenBank/DDBJ whole genome shotgun (WGS) entry which is preliminary data.</text>
</comment>
<name>A0A2V3VZU1_9BACI</name>
<dbReference type="PANTHER" id="PTHR31862">
    <property type="entry name" value="UPF0261 DOMAIN PROTEIN (AFU_ORTHOLOGUE AFUA_1G10120)"/>
    <property type="match status" value="1"/>
</dbReference>
<feature type="domain" description="HTH araC/xylS-type" evidence="4">
    <location>
        <begin position="294"/>
        <end position="392"/>
    </location>
</feature>
<dbReference type="PRINTS" id="PR00032">
    <property type="entry name" value="HTHARAC"/>
</dbReference>
<accession>A0A2V3VZU1</accession>
<keyword evidence="3" id="KW-0804">Transcription</keyword>
<keyword evidence="2" id="KW-0238">DNA-binding</keyword>
<dbReference type="AlphaFoldDB" id="A0A2V3VZU1"/>
<evidence type="ECO:0000259" key="4">
    <source>
        <dbReference type="PROSITE" id="PS01124"/>
    </source>
</evidence>
<evidence type="ECO:0000313" key="6">
    <source>
        <dbReference type="Proteomes" id="UP000247978"/>
    </source>
</evidence>